<dbReference type="PANTHER" id="PTHR22803">
    <property type="entry name" value="MANNOSE, PHOSPHOLIPASE, LECTIN RECEPTOR RELATED"/>
    <property type="match status" value="1"/>
</dbReference>
<evidence type="ECO:0000313" key="4">
    <source>
        <dbReference type="Proteomes" id="UP000440578"/>
    </source>
</evidence>
<dbReference type="Gene3D" id="3.10.100.10">
    <property type="entry name" value="Mannose-Binding Protein A, subunit A"/>
    <property type="match status" value="1"/>
</dbReference>
<evidence type="ECO:0000259" key="2">
    <source>
        <dbReference type="PROSITE" id="PS50041"/>
    </source>
</evidence>
<sequence length="376" mass="39899">MDALRPSAVLLLSCALLAGASYVRRLDVFSAGPLSESAAPSRLSCAAWCNRTSGCVGFTFTDGGQYVIPPPAAMDALRLLTVLLLSCALLAGASYVRRLDVFSAGPLSESAAPSRLSCAALCNRTSGCVGFTFTDGGQYVIPPPAAMDALRPSAVLLLSCALLAGASYVRRLDVFSAGPLAESAAPSLLSCAAWCNRTSGCVGFTFTDGGQCQLFDGILRKLVKPFNSFTCDTTRDGFVCESPSICSPCPYGWLTLDDYCYHYVSTAMAWQAADDHCAGLQPGARLSPVISMEIYTVLYHSLSLPSYIWVGLTDVEVDGTWKAVDGTESSFTWLPNEPNGGTGENCLEFNANGANDLTCTLSKPFVCRVRKDFCLE</sequence>
<name>A0A6A4UY74_AMPAM</name>
<keyword evidence="1" id="KW-0732">Signal</keyword>
<protein>
    <submittedName>
        <fullName evidence="3">CD209 antigen-like protein C</fullName>
    </submittedName>
</protein>
<dbReference type="Pfam" id="PF14295">
    <property type="entry name" value="PAN_4"/>
    <property type="match status" value="3"/>
</dbReference>
<dbReference type="Gene3D" id="3.50.4.10">
    <property type="entry name" value="Hepatocyte Growth Factor"/>
    <property type="match status" value="1"/>
</dbReference>
<dbReference type="InterPro" id="IPR016187">
    <property type="entry name" value="CTDL_fold"/>
</dbReference>
<feature type="domain" description="C-type lectin" evidence="2">
    <location>
        <begin position="256"/>
        <end position="368"/>
    </location>
</feature>
<dbReference type="EMBL" id="VIIS01002080">
    <property type="protein sequence ID" value="KAF0288757.1"/>
    <property type="molecule type" value="Genomic_DNA"/>
</dbReference>
<feature type="chain" id="PRO_5025374754" evidence="1">
    <location>
        <begin position="21"/>
        <end position="376"/>
    </location>
</feature>
<dbReference type="SMART" id="SM00034">
    <property type="entry name" value="CLECT"/>
    <property type="match status" value="1"/>
</dbReference>
<organism evidence="3 4">
    <name type="scientific">Amphibalanus amphitrite</name>
    <name type="common">Striped barnacle</name>
    <name type="synonym">Balanus amphitrite</name>
    <dbReference type="NCBI Taxonomy" id="1232801"/>
    <lineage>
        <taxon>Eukaryota</taxon>
        <taxon>Metazoa</taxon>
        <taxon>Ecdysozoa</taxon>
        <taxon>Arthropoda</taxon>
        <taxon>Crustacea</taxon>
        <taxon>Multicrustacea</taxon>
        <taxon>Cirripedia</taxon>
        <taxon>Thoracica</taxon>
        <taxon>Thoracicalcarea</taxon>
        <taxon>Balanomorpha</taxon>
        <taxon>Balanoidea</taxon>
        <taxon>Balanidae</taxon>
        <taxon>Amphibalaninae</taxon>
        <taxon>Amphibalanus</taxon>
    </lineage>
</organism>
<dbReference type="AlphaFoldDB" id="A0A6A4UY74"/>
<dbReference type="InterPro" id="IPR003609">
    <property type="entry name" value="Pan_app"/>
</dbReference>
<comment type="caution">
    <text evidence="3">The sequence shown here is derived from an EMBL/GenBank/DDBJ whole genome shotgun (WGS) entry which is preliminary data.</text>
</comment>
<keyword evidence="4" id="KW-1185">Reference proteome</keyword>
<dbReference type="Pfam" id="PF00059">
    <property type="entry name" value="Lectin_C"/>
    <property type="match status" value="1"/>
</dbReference>
<feature type="signal peptide" evidence="1">
    <location>
        <begin position="1"/>
        <end position="20"/>
    </location>
</feature>
<dbReference type="InterPro" id="IPR050111">
    <property type="entry name" value="C-type_lectin/snaclec_domain"/>
</dbReference>
<dbReference type="Proteomes" id="UP000440578">
    <property type="component" value="Unassembled WGS sequence"/>
</dbReference>
<dbReference type="InterPro" id="IPR001304">
    <property type="entry name" value="C-type_lectin-like"/>
</dbReference>
<dbReference type="PRINTS" id="PR01504">
    <property type="entry name" value="PNCREATITSAP"/>
</dbReference>
<accession>A0A6A4UY74</accession>
<proteinExistence type="predicted"/>
<gene>
    <name evidence="3" type="primary">Cd209c_1</name>
    <name evidence="3" type="ORF">FJT64_012844</name>
</gene>
<reference evidence="3 4" key="1">
    <citation type="submission" date="2019-07" db="EMBL/GenBank/DDBJ databases">
        <title>Draft genome assembly of a fouling barnacle, Amphibalanus amphitrite (Darwin, 1854): The first reference genome for Thecostraca.</title>
        <authorList>
            <person name="Kim W."/>
        </authorList>
    </citation>
    <scope>NUCLEOTIDE SEQUENCE [LARGE SCALE GENOMIC DNA]</scope>
    <source>
        <strain evidence="3">SNU_AA5</strain>
        <tissue evidence="3">Soma without cirri and trophi</tissue>
    </source>
</reference>
<dbReference type="OrthoDB" id="7950296at2759"/>
<dbReference type="InterPro" id="IPR016186">
    <property type="entry name" value="C-type_lectin-like/link_sf"/>
</dbReference>
<dbReference type="SUPFAM" id="SSF56436">
    <property type="entry name" value="C-type lectin-like"/>
    <property type="match status" value="1"/>
</dbReference>
<evidence type="ECO:0000313" key="3">
    <source>
        <dbReference type="EMBL" id="KAF0288757.1"/>
    </source>
</evidence>
<dbReference type="PROSITE" id="PS50041">
    <property type="entry name" value="C_TYPE_LECTIN_2"/>
    <property type="match status" value="1"/>
</dbReference>
<evidence type="ECO:0000256" key="1">
    <source>
        <dbReference type="SAM" id="SignalP"/>
    </source>
</evidence>